<evidence type="ECO:0000313" key="6">
    <source>
        <dbReference type="Proteomes" id="UP000608522"/>
    </source>
</evidence>
<evidence type="ECO:0000259" key="3">
    <source>
        <dbReference type="Pfam" id="PF01648"/>
    </source>
</evidence>
<organism evidence="5 6">
    <name type="scientific">Streptomyces spororaveus</name>
    <dbReference type="NCBI Taxonomy" id="284039"/>
    <lineage>
        <taxon>Bacteria</taxon>
        <taxon>Bacillati</taxon>
        <taxon>Actinomycetota</taxon>
        <taxon>Actinomycetes</taxon>
        <taxon>Kitasatosporales</taxon>
        <taxon>Streptomycetaceae</taxon>
        <taxon>Streptomyces</taxon>
    </lineage>
</organism>
<proteinExistence type="predicted"/>
<gene>
    <name evidence="5" type="ORF">Sspor_28300</name>
</gene>
<dbReference type="PANTHER" id="PTHR38096">
    <property type="entry name" value="ENTEROBACTIN SYNTHASE COMPONENT D"/>
    <property type="match status" value="1"/>
</dbReference>
<dbReference type="RefSeq" id="WP_202199354.1">
    <property type="nucleotide sequence ID" value="NZ_BAAATO010000005.1"/>
</dbReference>
<evidence type="ECO:0000313" key="5">
    <source>
        <dbReference type="EMBL" id="GHI77269.1"/>
    </source>
</evidence>
<feature type="region of interest" description="Disordered" evidence="2">
    <location>
        <begin position="175"/>
        <end position="202"/>
    </location>
</feature>
<dbReference type="PANTHER" id="PTHR38096:SF1">
    <property type="entry name" value="ENTEROBACTIN SYNTHASE COMPONENT D"/>
    <property type="match status" value="1"/>
</dbReference>
<dbReference type="InterPro" id="IPR003542">
    <property type="entry name" value="Enbac_synth_compD-like"/>
</dbReference>
<dbReference type="InterPro" id="IPR008278">
    <property type="entry name" value="4-PPantetheinyl_Trfase_dom"/>
</dbReference>
<dbReference type="InterPro" id="IPR037143">
    <property type="entry name" value="4-PPantetheinyl_Trfase_dom_sf"/>
</dbReference>
<evidence type="ECO:0000256" key="1">
    <source>
        <dbReference type="ARBA" id="ARBA00022679"/>
    </source>
</evidence>
<evidence type="ECO:0000259" key="4">
    <source>
        <dbReference type="Pfam" id="PF17837"/>
    </source>
</evidence>
<keyword evidence="6" id="KW-1185">Reference proteome</keyword>
<reference evidence="6" key="1">
    <citation type="submission" date="2023-07" db="EMBL/GenBank/DDBJ databases">
        <title>Whole genome shotgun sequence of Streptomyces spororaveus NBRC 15456.</title>
        <authorList>
            <person name="Komaki H."/>
            <person name="Tamura T."/>
        </authorList>
    </citation>
    <scope>NUCLEOTIDE SEQUENCE [LARGE SCALE GENOMIC DNA]</scope>
    <source>
        <strain evidence="6">NBRC 15456</strain>
    </source>
</reference>
<dbReference type="Proteomes" id="UP000608522">
    <property type="component" value="Unassembled WGS sequence"/>
</dbReference>
<keyword evidence="1 5" id="KW-0808">Transferase</keyword>
<dbReference type="Pfam" id="PF01648">
    <property type="entry name" value="ACPS"/>
    <property type="match status" value="1"/>
</dbReference>
<protein>
    <submittedName>
        <fullName evidence="5">4'-phosphopantetheinyl transferase</fullName>
    </submittedName>
</protein>
<feature type="domain" description="4'-phosphopantetheinyl transferase N-terminal" evidence="4">
    <location>
        <begin position="27"/>
        <end position="94"/>
    </location>
</feature>
<comment type="caution">
    <text evidence="5">The sequence shown here is derived from an EMBL/GenBank/DDBJ whole genome shotgun (WGS) entry which is preliminary data.</text>
</comment>
<accession>A0ABQ3TA76</accession>
<dbReference type="InterPro" id="IPR041354">
    <property type="entry name" value="4PPT_N"/>
</dbReference>
<dbReference type="GO" id="GO:0016740">
    <property type="term" value="F:transferase activity"/>
    <property type="evidence" value="ECO:0007669"/>
    <property type="project" value="UniProtKB-KW"/>
</dbReference>
<dbReference type="Pfam" id="PF17837">
    <property type="entry name" value="4PPT_N"/>
    <property type="match status" value="1"/>
</dbReference>
<sequence length="243" mass="25918">MIEDLLPGGAVASDVFGPDGSATLHPEEAALVARTTELRREEFTTVRACARRALAALGLPPAPVLPGVRNAPRWPEGVVGSMTHCAGYRAAALARDTDLAMIGIDAEPDLPLPGGVLESIALPRELAWARSGGFGARLCRDRLLFSAKEAVYKTWYPLLGTELDFDDADISFRHEEGPAGRPQGTFTARILRPRPGPDGRPVHTFTGRWLSDRGIIVTAITVPASRAATTVSCRPGPDRHKGG</sequence>
<dbReference type="SUPFAM" id="SSF56214">
    <property type="entry name" value="4'-phosphopantetheinyl transferase"/>
    <property type="match status" value="1"/>
</dbReference>
<name>A0ABQ3TA76_9ACTN</name>
<evidence type="ECO:0000256" key="2">
    <source>
        <dbReference type="SAM" id="MobiDB-lite"/>
    </source>
</evidence>
<dbReference type="PRINTS" id="PR01399">
    <property type="entry name" value="ENTSNTHTASED"/>
</dbReference>
<dbReference type="EMBL" id="BNED01000005">
    <property type="protein sequence ID" value="GHI77269.1"/>
    <property type="molecule type" value="Genomic_DNA"/>
</dbReference>
<feature type="domain" description="4'-phosphopantetheinyl transferase" evidence="3">
    <location>
        <begin position="102"/>
        <end position="186"/>
    </location>
</feature>